<dbReference type="AlphaFoldDB" id="A0A6P6XRA3"/>
<dbReference type="Proteomes" id="UP000515146">
    <property type="component" value="Unplaced"/>
</dbReference>
<evidence type="ECO:0000259" key="11">
    <source>
        <dbReference type="SMART" id="SM00822"/>
    </source>
</evidence>
<dbReference type="PROSITE" id="PS00061">
    <property type="entry name" value="ADH_SHORT"/>
    <property type="match status" value="1"/>
</dbReference>
<proteinExistence type="inferred from homology"/>
<keyword evidence="5" id="KW-0560">Oxidoreductase</keyword>
<dbReference type="InterPro" id="IPR020904">
    <property type="entry name" value="Sc_DH/Rdtase_CS"/>
</dbReference>
<dbReference type="InterPro" id="IPR051687">
    <property type="entry name" value="Peroxisomal_Beta-Oxidation"/>
</dbReference>
<dbReference type="InterPro" id="IPR002347">
    <property type="entry name" value="SDR_fam"/>
</dbReference>
<dbReference type="Pfam" id="PF00106">
    <property type="entry name" value="adh_short"/>
    <property type="match status" value="1"/>
</dbReference>
<accession>A0A6P6XRA3</accession>
<feature type="domain" description="Ketoreductase" evidence="11">
    <location>
        <begin position="15"/>
        <end position="187"/>
    </location>
</feature>
<keyword evidence="6" id="KW-0443">Lipid metabolism</keyword>
<dbReference type="Gene3D" id="1.10.287.4290">
    <property type="match status" value="1"/>
</dbReference>
<dbReference type="InterPro" id="IPR002539">
    <property type="entry name" value="MaoC-like_dom"/>
</dbReference>
<dbReference type="InParanoid" id="A0A6P6XRA3"/>
<evidence type="ECO:0000256" key="10">
    <source>
        <dbReference type="SAM" id="MobiDB-lite"/>
    </source>
</evidence>
<evidence type="ECO:0000313" key="13">
    <source>
        <dbReference type="RefSeq" id="XP_027195391.1"/>
    </source>
</evidence>
<organism evidence="12 13">
    <name type="scientific">Dermatophagoides pteronyssinus</name>
    <name type="common">European house dust mite</name>
    <dbReference type="NCBI Taxonomy" id="6956"/>
    <lineage>
        <taxon>Eukaryota</taxon>
        <taxon>Metazoa</taxon>
        <taxon>Ecdysozoa</taxon>
        <taxon>Arthropoda</taxon>
        <taxon>Chelicerata</taxon>
        <taxon>Arachnida</taxon>
        <taxon>Acari</taxon>
        <taxon>Acariformes</taxon>
        <taxon>Sarcoptiformes</taxon>
        <taxon>Astigmata</taxon>
        <taxon>Psoroptidia</taxon>
        <taxon>Analgoidea</taxon>
        <taxon>Pyroglyphidae</taxon>
        <taxon>Dermatophagoidinae</taxon>
        <taxon>Dermatophagoides</taxon>
    </lineage>
</organism>
<evidence type="ECO:0000313" key="12">
    <source>
        <dbReference type="Proteomes" id="UP000515146"/>
    </source>
</evidence>
<dbReference type="KEGG" id="dpte:113789986"/>
<evidence type="ECO:0000256" key="9">
    <source>
        <dbReference type="ARBA" id="ARBA00073497"/>
    </source>
</evidence>
<dbReference type="InterPro" id="IPR057326">
    <property type="entry name" value="KR_dom"/>
</dbReference>
<dbReference type="GO" id="GO:0006635">
    <property type="term" value="P:fatty acid beta-oxidation"/>
    <property type="evidence" value="ECO:0007669"/>
    <property type="project" value="UniProtKB-UniPathway"/>
</dbReference>
<dbReference type="FunCoup" id="A0A6P6XRA3">
    <property type="interactions" value="741"/>
</dbReference>
<dbReference type="OrthoDB" id="3592703at2759"/>
<name>A0A6P6XRA3_DERPT</name>
<evidence type="ECO:0000256" key="1">
    <source>
        <dbReference type="ARBA" id="ARBA00004275"/>
    </source>
</evidence>
<dbReference type="OMA" id="GKTRWQR"/>
<dbReference type="InterPro" id="IPR003033">
    <property type="entry name" value="SCP2_sterol-bd_dom"/>
</dbReference>
<dbReference type="CDD" id="cd03448">
    <property type="entry name" value="HDE_HSD"/>
    <property type="match status" value="1"/>
</dbReference>
<feature type="region of interest" description="Disordered" evidence="10">
    <location>
        <begin position="759"/>
        <end position="786"/>
    </location>
</feature>
<evidence type="ECO:0000256" key="8">
    <source>
        <dbReference type="ARBA" id="ARBA00023239"/>
    </source>
</evidence>
<dbReference type="GO" id="GO:0018812">
    <property type="term" value="F:3-hydroxyacyl-CoA dehydratase activity"/>
    <property type="evidence" value="ECO:0007669"/>
    <property type="project" value="UniProtKB-ARBA"/>
</dbReference>
<dbReference type="SMART" id="SM00822">
    <property type="entry name" value="PKS_KR"/>
    <property type="match status" value="1"/>
</dbReference>
<dbReference type="Pfam" id="PF22622">
    <property type="entry name" value="MFE-2_hydrat-2_N"/>
    <property type="match status" value="1"/>
</dbReference>
<evidence type="ECO:0000256" key="6">
    <source>
        <dbReference type="ARBA" id="ARBA00023098"/>
    </source>
</evidence>
<gene>
    <name evidence="13" type="primary">LOC113789986</name>
</gene>
<dbReference type="InterPro" id="IPR036291">
    <property type="entry name" value="NAD(P)-bd_dom_sf"/>
</dbReference>
<keyword evidence="7" id="KW-0576">Peroxisome</keyword>
<dbReference type="RefSeq" id="XP_027195391.1">
    <property type="nucleotide sequence ID" value="XM_027339590.1"/>
</dbReference>
<dbReference type="CDD" id="cd05353">
    <property type="entry name" value="hydroxyacyl-CoA-like_DH_SDR_c-like"/>
    <property type="match status" value="1"/>
</dbReference>
<evidence type="ECO:0000256" key="7">
    <source>
        <dbReference type="ARBA" id="ARBA00023140"/>
    </source>
</evidence>
<dbReference type="InterPro" id="IPR036527">
    <property type="entry name" value="SCP2_sterol-bd_dom_sf"/>
</dbReference>
<dbReference type="GO" id="GO:0005777">
    <property type="term" value="C:peroxisome"/>
    <property type="evidence" value="ECO:0007669"/>
    <property type="project" value="UniProtKB-SubCell"/>
</dbReference>
<dbReference type="CTD" id="32582"/>
<dbReference type="PRINTS" id="PR00081">
    <property type="entry name" value="GDHRDH"/>
</dbReference>
<dbReference type="Gene3D" id="3.30.1050.10">
    <property type="entry name" value="SCP2 sterol-binding domain"/>
    <property type="match status" value="3"/>
</dbReference>
<reference evidence="13" key="1">
    <citation type="submission" date="2025-08" db="UniProtKB">
        <authorList>
            <consortium name="RefSeq"/>
        </authorList>
    </citation>
    <scope>IDENTIFICATION</scope>
    <source>
        <strain evidence="13">Airmid</strain>
    </source>
</reference>
<keyword evidence="12" id="KW-1185">Reference proteome</keyword>
<dbReference type="SUPFAM" id="SSF54637">
    <property type="entry name" value="Thioesterase/thiol ester dehydrase-isomerase"/>
    <property type="match status" value="2"/>
</dbReference>
<dbReference type="SUPFAM" id="SSF55718">
    <property type="entry name" value="SCP-like"/>
    <property type="match status" value="3"/>
</dbReference>
<evidence type="ECO:0000256" key="3">
    <source>
        <dbReference type="ARBA" id="ARBA00006484"/>
    </source>
</evidence>
<keyword evidence="8" id="KW-0456">Lyase</keyword>
<dbReference type="Gene3D" id="3.10.129.10">
    <property type="entry name" value="Hotdog Thioesterase"/>
    <property type="match status" value="2"/>
</dbReference>
<dbReference type="PANTHER" id="PTHR45024:SF2">
    <property type="entry name" value="SCP2 DOMAIN-CONTAINING PROTEIN"/>
    <property type="match status" value="1"/>
</dbReference>
<dbReference type="SUPFAM" id="SSF51735">
    <property type="entry name" value="NAD(P)-binding Rossmann-fold domains"/>
    <property type="match status" value="1"/>
</dbReference>
<evidence type="ECO:0000256" key="4">
    <source>
        <dbReference type="ARBA" id="ARBA00022832"/>
    </source>
</evidence>
<evidence type="ECO:0000256" key="2">
    <source>
        <dbReference type="ARBA" id="ARBA00005005"/>
    </source>
</evidence>
<protein>
    <recommendedName>
        <fullName evidence="9">Peroxisomal multifunctional enzyme type 2</fullName>
    </recommendedName>
</protein>
<dbReference type="Pfam" id="PF01575">
    <property type="entry name" value="MaoC_dehydratas"/>
    <property type="match status" value="1"/>
</dbReference>
<dbReference type="InterPro" id="IPR054357">
    <property type="entry name" value="MFE-2_N"/>
</dbReference>
<keyword evidence="4" id="KW-0276">Fatty acid metabolism</keyword>
<dbReference type="PRINTS" id="PR00080">
    <property type="entry name" value="SDRFAMILY"/>
</dbReference>
<comment type="pathway">
    <text evidence="2">Lipid metabolism; fatty acid beta-oxidation.</text>
</comment>
<dbReference type="InterPro" id="IPR029069">
    <property type="entry name" value="HotDog_dom_sf"/>
</dbReference>
<dbReference type="Pfam" id="PF02036">
    <property type="entry name" value="SCP2"/>
    <property type="match status" value="2"/>
</dbReference>
<dbReference type="FunFam" id="3.40.50.720:FF:000185">
    <property type="entry name" value="peroxisomal multifunctional enzyme type 2"/>
    <property type="match status" value="1"/>
</dbReference>
<dbReference type="GO" id="GO:0016491">
    <property type="term" value="F:oxidoreductase activity"/>
    <property type="evidence" value="ECO:0007669"/>
    <property type="project" value="UniProtKB-KW"/>
</dbReference>
<dbReference type="PANTHER" id="PTHR45024">
    <property type="entry name" value="DEHYDROGENASES, SHORT CHAIN"/>
    <property type="match status" value="1"/>
</dbReference>
<dbReference type="Gene3D" id="3.40.50.720">
    <property type="entry name" value="NAD(P)-binding Rossmann-like Domain"/>
    <property type="match status" value="1"/>
</dbReference>
<evidence type="ECO:0000256" key="5">
    <source>
        <dbReference type="ARBA" id="ARBA00023002"/>
    </source>
</evidence>
<sequence length="1048" mass="117880">MMNDNRRILLDFHGKVAVITGAARGLGREYALLLASRGASIIVNDLGGDRDGTGKSSAADLVVNEIRQRGGQAVADYNSVEEGEKIVQTAIDNFGRIDILINNAGILRDKSMMKMTPEDFDLVHRVHLRGSFLTTKAAWPYFRQQNYGRIIMTASPSGIYGNFGQANYSSAKLGLLALAKTLAIEGSKYDIKCNTIVPVAASRLTEDLLPEDIFNLLQPSCVAPMVGYLCHESCPTNGDVIEAAGGYFGRYQWQRSRGKVFTDTNQITIEDIQNNWQQITGMSEGYSNPTSMEDHTVLLMTQLRSGEDINESITNQSQPDRVYIDLTVEDAILYALSVGVSTDEPNHLRYLYENDENFSVLPSLATTISLNAVYQSNILDQAIRQYGLEDNLMRTLHGEQYLRIYRQIPCPSRLACETKILDVLDKGSAGALIIIEVTTYDDGNSPLFYNQLSFFMIGSGNFGGKRHSEISHIITTENVPNDRSVADWIITQQTTDNQAAIFRLCGDKNPLHIDSNFSKIAGFNQPILHGLCALGFACRHILAVYADYDCRYFDSIKVRFTGTIRPGQTIETRTWKSSSFDQENLVRIHFECFVRETGSKIISSSFVDLKTPLPSPKMAISSANIKIAPGNKNHESSSSDHFICKVDRIFDEKIRPRIAKHSELIPLINTVCQFNITKQGKLASVWILDMKNGNGEVYYGARSNLMAECTLTVEDDALVEIFEGRDEPMLAFIGGRLQVSGNITAAQKLQQLWSEDEPITPIDDNEHQQQKQQNKNTDDEDDELLRSIPTTGLKSDIMFTIIRNRMHEEPEIMKRLTASYQFNILLNGEPKTIWSAENKTNPGGCVYNKPFMNGKPDCMLTAEDDDLIKLMFGKLNPQRAFMMGKLKVKGNILLLQRLYSLWLELQKMGKTPELPFIVDLMSKTDLKPGIRSEMMIVELIQRLIRLPYLCKEIRTLIGFEIFKDGEIVAEYQLDFGKNDRTGVFDRGLPEIKPFTIMTATDDDFVRLTYHRFTLEQAIESGRIKIRGDHSIIPKISIIFKTPTSRVKL</sequence>
<comment type="similarity">
    <text evidence="3">Belongs to the short-chain dehydrogenases/reductases (SDR) family.</text>
</comment>
<comment type="subcellular location">
    <subcellularLocation>
        <location evidence="1">Peroxisome</location>
    </subcellularLocation>
</comment>
<dbReference type="UniPathway" id="UPA00659"/>